<reference evidence="2" key="1">
    <citation type="submission" date="2021-10" db="EMBL/GenBank/DDBJ databases">
        <title>Anaerobic single-cell dispensing facilitates the cultivation of human gut bacteria.</title>
        <authorList>
            <person name="Afrizal A."/>
        </authorList>
    </citation>
    <scope>NUCLEOTIDE SEQUENCE</scope>
    <source>
        <strain evidence="2">CLA-AA-H215</strain>
    </source>
</reference>
<dbReference type="InterPro" id="IPR041420">
    <property type="entry name" value="PBECR4"/>
</dbReference>
<dbReference type="AlphaFoldDB" id="A0AAE3EDV6"/>
<keyword evidence="3" id="KW-1185">Reference proteome</keyword>
<protein>
    <submittedName>
        <fullName evidence="2">PBECR4 domain-containing protein</fullName>
    </submittedName>
</protein>
<evidence type="ECO:0000313" key="3">
    <source>
        <dbReference type="Proteomes" id="UP001198182"/>
    </source>
</evidence>
<dbReference type="Proteomes" id="UP001198182">
    <property type="component" value="Unassembled WGS sequence"/>
</dbReference>
<feature type="domain" description="Phage-Barnase-EndoU-ColicinE5/D-RelE like nuclease 4" evidence="1">
    <location>
        <begin position="11"/>
        <end position="125"/>
    </location>
</feature>
<dbReference type="Pfam" id="PF18813">
    <property type="entry name" value="PBECR4"/>
    <property type="match status" value="1"/>
</dbReference>
<comment type="caution">
    <text evidence="2">The sequence shown here is derived from an EMBL/GenBank/DDBJ whole genome shotgun (WGS) entry which is preliminary data.</text>
</comment>
<sequence>MQDKEKNLLQSNQKSSQFEHSVKPRLEAIVRLKQTLDQDFTLYSYLPRYYSFHTQIQADYLISSAASPANFVFIIKSNQSDDLSFCDFVCCSAFTQNTRDYRENQRARTLLKKERIHIFTKESVALFDRLNNQE</sequence>
<name>A0AAE3EDV6_9FIRM</name>
<proteinExistence type="predicted"/>
<gene>
    <name evidence="2" type="ORF">LKD81_14500</name>
</gene>
<evidence type="ECO:0000259" key="1">
    <source>
        <dbReference type="Pfam" id="PF18813"/>
    </source>
</evidence>
<accession>A0AAE3EDV6</accession>
<evidence type="ECO:0000313" key="2">
    <source>
        <dbReference type="EMBL" id="MCC2232190.1"/>
    </source>
</evidence>
<dbReference type="EMBL" id="JAJEQR010000054">
    <property type="protein sequence ID" value="MCC2232190.1"/>
    <property type="molecule type" value="Genomic_DNA"/>
</dbReference>
<organism evidence="2 3">
    <name type="scientific">Hominifimenecus microfluidus</name>
    <dbReference type="NCBI Taxonomy" id="2885348"/>
    <lineage>
        <taxon>Bacteria</taxon>
        <taxon>Bacillati</taxon>
        <taxon>Bacillota</taxon>
        <taxon>Clostridia</taxon>
        <taxon>Lachnospirales</taxon>
        <taxon>Lachnospiraceae</taxon>
        <taxon>Hominifimenecus</taxon>
    </lineage>
</organism>